<evidence type="ECO:0000256" key="2">
    <source>
        <dbReference type="ARBA" id="ARBA00012438"/>
    </source>
</evidence>
<evidence type="ECO:0000256" key="4">
    <source>
        <dbReference type="ARBA" id="ARBA00022679"/>
    </source>
</evidence>
<dbReference type="AlphaFoldDB" id="A0A7Z9C000"/>
<dbReference type="SUPFAM" id="SSF55785">
    <property type="entry name" value="PYP-like sensor domain (PAS domain)"/>
    <property type="match status" value="6"/>
</dbReference>
<dbReference type="InterPro" id="IPR035965">
    <property type="entry name" value="PAS-like_dom_sf"/>
</dbReference>
<dbReference type="InterPro" id="IPR036890">
    <property type="entry name" value="HATPase_C_sf"/>
</dbReference>
<evidence type="ECO:0000259" key="10">
    <source>
        <dbReference type="PROSITE" id="PS50112"/>
    </source>
</evidence>
<evidence type="ECO:0000256" key="1">
    <source>
        <dbReference type="ARBA" id="ARBA00000085"/>
    </source>
</evidence>
<keyword evidence="5 12" id="KW-0418">Kinase</keyword>
<dbReference type="InterPro" id="IPR013655">
    <property type="entry name" value="PAS_fold_3"/>
</dbReference>
<dbReference type="FunFam" id="1.10.287.130:FF:000001">
    <property type="entry name" value="Two-component sensor histidine kinase"/>
    <property type="match status" value="1"/>
</dbReference>
<dbReference type="InterPro" id="IPR013656">
    <property type="entry name" value="PAS_4"/>
</dbReference>
<feature type="domain" description="PAC" evidence="11">
    <location>
        <begin position="649"/>
        <end position="703"/>
    </location>
</feature>
<dbReference type="SMART" id="SM00091">
    <property type="entry name" value="PAS"/>
    <property type="match status" value="5"/>
</dbReference>
<dbReference type="CDD" id="cd16922">
    <property type="entry name" value="HATPase_EvgS-ArcB-TorS-like"/>
    <property type="match status" value="1"/>
</dbReference>
<keyword evidence="3" id="KW-0597">Phosphoprotein</keyword>
<reference evidence="12" key="1">
    <citation type="submission" date="2019-10" db="EMBL/GenBank/DDBJ databases">
        <authorList>
            <consortium name="Genoscope - CEA"/>
            <person name="William W."/>
        </authorList>
    </citation>
    <scope>NUCLEOTIDE SEQUENCE [LARGE SCALE GENOMIC DNA]</scope>
    <source>
        <strain evidence="12">BBR_PRJEB10992</strain>
    </source>
</reference>
<keyword evidence="6" id="KW-0902">Two-component regulatory system</keyword>
<dbReference type="Pfam" id="PF08448">
    <property type="entry name" value="PAS_4"/>
    <property type="match status" value="1"/>
</dbReference>
<dbReference type="CDD" id="cd00082">
    <property type="entry name" value="HisKA"/>
    <property type="match status" value="1"/>
</dbReference>
<feature type="domain" description="Histidine kinase" evidence="9">
    <location>
        <begin position="833"/>
        <end position="1071"/>
    </location>
</feature>
<dbReference type="Gene3D" id="1.10.287.130">
    <property type="match status" value="1"/>
</dbReference>
<gene>
    <name evidence="12" type="ORF">PL8927_760008</name>
</gene>
<evidence type="ECO:0000259" key="11">
    <source>
        <dbReference type="PROSITE" id="PS50113"/>
    </source>
</evidence>
<keyword evidence="8" id="KW-0175">Coiled coil</keyword>
<feature type="domain" description="PAC" evidence="11">
    <location>
        <begin position="368"/>
        <end position="421"/>
    </location>
</feature>
<accession>A0A7Z9C000</accession>
<dbReference type="SMART" id="SM00388">
    <property type="entry name" value="HisKA"/>
    <property type="match status" value="1"/>
</dbReference>
<dbReference type="PROSITE" id="PS50113">
    <property type="entry name" value="PAC"/>
    <property type="match status" value="6"/>
</dbReference>
<dbReference type="InterPro" id="IPR036097">
    <property type="entry name" value="HisK_dim/P_sf"/>
</dbReference>
<feature type="domain" description="PAS" evidence="10">
    <location>
        <begin position="48"/>
        <end position="101"/>
    </location>
</feature>
<comment type="catalytic activity">
    <reaction evidence="1">
        <text>ATP + protein L-histidine = ADP + protein N-phospho-L-histidine.</text>
        <dbReference type="EC" id="2.7.13.3"/>
    </reaction>
</comment>
<dbReference type="PRINTS" id="PR00344">
    <property type="entry name" value="BCTRLSENSOR"/>
</dbReference>
<dbReference type="InterPro" id="IPR052162">
    <property type="entry name" value="Sensor_kinase/Photoreceptor"/>
</dbReference>
<evidence type="ECO:0000256" key="6">
    <source>
        <dbReference type="ARBA" id="ARBA00023012"/>
    </source>
</evidence>
<dbReference type="Proteomes" id="UP000184550">
    <property type="component" value="Unassembled WGS sequence"/>
</dbReference>
<dbReference type="EMBL" id="CZCU02000153">
    <property type="protein sequence ID" value="VXD22698.1"/>
    <property type="molecule type" value="Genomic_DNA"/>
</dbReference>
<evidence type="ECO:0000313" key="12">
    <source>
        <dbReference type="EMBL" id="VXD22698.1"/>
    </source>
</evidence>
<dbReference type="Pfam" id="PF02518">
    <property type="entry name" value="HATPase_c"/>
    <property type="match status" value="1"/>
</dbReference>
<dbReference type="InterPro" id="IPR004358">
    <property type="entry name" value="Sig_transdc_His_kin-like_C"/>
</dbReference>
<dbReference type="CDD" id="cd00130">
    <property type="entry name" value="PAS"/>
    <property type="match status" value="5"/>
</dbReference>
<dbReference type="InterPro" id="IPR001610">
    <property type="entry name" value="PAC"/>
</dbReference>
<dbReference type="Pfam" id="PF08447">
    <property type="entry name" value="PAS_3"/>
    <property type="match status" value="2"/>
</dbReference>
<keyword evidence="7" id="KW-0472">Membrane</keyword>
<dbReference type="PANTHER" id="PTHR43304">
    <property type="entry name" value="PHYTOCHROME-LIKE PROTEIN CPH1"/>
    <property type="match status" value="1"/>
</dbReference>
<feature type="domain" description="PAC" evidence="11">
    <location>
        <begin position="102"/>
        <end position="156"/>
    </location>
</feature>
<dbReference type="SMART" id="SM00387">
    <property type="entry name" value="HATPase_c"/>
    <property type="match status" value="1"/>
</dbReference>
<dbReference type="RefSeq" id="WP_083624928.1">
    <property type="nucleotide sequence ID" value="NZ_LR734878.1"/>
</dbReference>
<keyword evidence="4" id="KW-0808">Transferase</keyword>
<organism evidence="12 13">
    <name type="scientific">Planktothrix serta PCC 8927</name>
    <dbReference type="NCBI Taxonomy" id="671068"/>
    <lineage>
        <taxon>Bacteria</taxon>
        <taxon>Bacillati</taxon>
        <taxon>Cyanobacteriota</taxon>
        <taxon>Cyanophyceae</taxon>
        <taxon>Oscillatoriophycideae</taxon>
        <taxon>Oscillatoriales</taxon>
        <taxon>Microcoleaceae</taxon>
        <taxon>Planktothrix</taxon>
    </lineage>
</organism>
<evidence type="ECO:0000256" key="5">
    <source>
        <dbReference type="ARBA" id="ARBA00022777"/>
    </source>
</evidence>
<feature type="domain" description="PAS" evidence="10">
    <location>
        <begin position="579"/>
        <end position="625"/>
    </location>
</feature>
<dbReference type="SUPFAM" id="SSF55874">
    <property type="entry name" value="ATPase domain of HSP90 chaperone/DNA topoisomerase II/histidine kinase"/>
    <property type="match status" value="1"/>
</dbReference>
<feature type="coiled-coil region" evidence="8">
    <location>
        <begin position="534"/>
        <end position="565"/>
    </location>
</feature>
<dbReference type="Pfam" id="PF00512">
    <property type="entry name" value="HisKA"/>
    <property type="match status" value="1"/>
</dbReference>
<dbReference type="InterPro" id="IPR000014">
    <property type="entry name" value="PAS"/>
</dbReference>
<comment type="caution">
    <text evidence="12">The sequence shown here is derived from an EMBL/GenBank/DDBJ whole genome shotgun (WGS) entry which is preliminary data.</text>
</comment>
<dbReference type="OrthoDB" id="518094at2"/>
<feature type="domain" description="PAS" evidence="10">
    <location>
        <begin position="289"/>
        <end position="363"/>
    </location>
</feature>
<dbReference type="FunFam" id="3.30.565.10:FF:000006">
    <property type="entry name" value="Sensor histidine kinase WalK"/>
    <property type="match status" value="1"/>
</dbReference>
<feature type="domain" description="PAC" evidence="11">
    <location>
        <begin position="492"/>
        <end position="543"/>
    </location>
</feature>
<evidence type="ECO:0000259" key="9">
    <source>
        <dbReference type="PROSITE" id="PS50109"/>
    </source>
</evidence>
<dbReference type="PROSITE" id="PS50112">
    <property type="entry name" value="PAS"/>
    <property type="match status" value="5"/>
</dbReference>
<dbReference type="GO" id="GO:0000155">
    <property type="term" value="F:phosphorelay sensor kinase activity"/>
    <property type="evidence" value="ECO:0007669"/>
    <property type="project" value="InterPro"/>
</dbReference>
<evidence type="ECO:0000313" key="13">
    <source>
        <dbReference type="Proteomes" id="UP000184550"/>
    </source>
</evidence>
<keyword evidence="13" id="KW-1185">Reference proteome</keyword>
<evidence type="ECO:0000256" key="7">
    <source>
        <dbReference type="ARBA" id="ARBA00023136"/>
    </source>
</evidence>
<dbReference type="NCBIfam" id="TIGR00229">
    <property type="entry name" value="sensory_box"/>
    <property type="match status" value="6"/>
</dbReference>
<dbReference type="PANTHER" id="PTHR43304:SF1">
    <property type="entry name" value="PAC DOMAIN-CONTAINING PROTEIN"/>
    <property type="match status" value="1"/>
</dbReference>
<dbReference type="SMART" id="SM00086">
    <property type="entry name" value="PAC"/>
    <property type="match status" value="6"/>
</dbReference>
<name>A0A7Z9C000_9CYAN</name>
<dbReference type="Gene3D" id="3.30.450.20">
    <property type="entry name" value="PAS domain"/>
    <property type="match status" value="6"/>
</dbReference>
<proteinExistence type="predicted"/>
<dbReference type="InterPro" id="IPR000700">
    <property type="entry name" value="PAS-assoc_C"/>
</dbReference>
<protein>
    <recommendedName>
        <fullName evidence="2">histidine kinase</fullName>
        <ecNumber evidence="2">2.7.13.3</ecNumber>
    </recommendedName>
</protein>
<dbReference type="InterPro" id="IPR005467">
    <property type="entry name" value="His_kinase_dom"/>
</dbReference>
<dbReference type="PROSITE" id="PS50109">
    <property type="entry name" value="HIS_KIN"/>
    <property type="match status" value="1"/>
</dbReference>
<evidence type="ECO:0000256" key="3">
    <source>
        <dbReference type="ARBA" id="ARBA00022553"/>
    </source>
</evidence>
<dbReference type="SUPFAM" id="SSF47384">
    <property type="entry name" value="Homodimeric domain of signal transducing histidine kinase"/>
    <property type="match status" value="1"/>
</dbReference>
<sequence length="1078" mass="123826">MNDDDVSQKPEEQLPRALDQAKEAQLQLLESAVHCTHDAILITEAEPIDFPGPRILYANPAFTRMTGYSLEEVLGKTPRILQGPECSRAVLDQIRAALQQWQSIEVELINYRKDGTPFWVQLNLFPIKNETGWYTHWIAIQRDITERKQTETALQEREMMLRSLGDNLPNGAIFQIIQELDKSFCFNYISAGIEQITGLKPEDILKEPSLLMSQILPEDYSVWQQKMEEAYQNLSLFDAELRQQVTSGEIRWTHSRSAPRRLSDGRMLWNGIVVDITELKTTELALQETQKFIQKISDTTPNLLYVYDVLNQKNIYLNPKGSEFFGRSISEIQERGLAFFQEIIHPDDLYKLEELPRRLVQLQNGERIENEFRVKNVAGEWCWLHTWEMVFSRNKEGIPNKIIGNAVDITDIKQLQESLQKSEERFRVALQNSPITAFNQDLQLRYTWIYNPVENLDPNFTLGKTDADLMTVEEAQKLTEIKQSVLSTGKRMRTEVSVTLKQQLGYYDLTVEPLRNLQGEIVGVTCAAMDITERKKVEIELRRYQLELEDKVQERTAELQAINERLLLILEDQQMIQDRLQEQAQLLDLAHDTIITRNLNNIITFWNRGAEMMYGWTKIEALGQSTHSFLCTQFPEPLIDIEGKFLATGYWEGELIHRKKDGTGLIVLSRWVLQRDQKDVPIKILEINTDITETKKIQYALEKSEAQFRTLIEFAPNGIFLVNHQEDCIYVNPRAQEIAGYTFEEALGQGWQNFIHPEDRERVIENSSKNKPKNPKNQDEFRYQHRDGTVRFARLKMAPIVSKMGNLIGHVGSLEDITEQQQIEQMKREFISVVSHELRTPLTSILGALGLLANGVYDQKPEKRKRMLNIAHRETERLVRLVNDILDFERLQSGKVKPLFQACLVSDLLEQSAEAMTALAESHQIILSVQPCEARVWAVPDSIIQTLTNLISNAIKFSPPQTTIEIKAELITTDEDINANLPNENILNLCPVPPYVLFRIKDQGRGIPNDKIKIIFEQFQQVDASDSRQKGGTGLGLAICRMIIQQHGGQIWAESQLNQGSCFYFTLPLPPNSTTSPG</sequence>
<feature type="domain" description="PAC" evidence="11">
    <location>
        <begin position="237"/>
        <end position="288"/>
    </location>
</feature>
<dbReference type="InterPro" id="IPR003594">
    <property type="entry name" value="HATPase_dom"/>
</dbReference>
<feature type="domain" description="PAS" evidence="10">
    <location>
        <begin position="704"/>
        <end position="765"/>
    </location>
</feature>
<feature type="domain" description="PAS" evidence="10">
    <location>
        <begin position="188"/>
        <end position="234"/>
    </location>
</feature>
<dbReference type="Pfam" id="PF13426">
    <property type="entry name" value="PAS_9"/>
    <property type="match status" value="3"/>
</dbReference>
<dbReference type="Gene3D" id="3.30.565.10">
    <property type="entry name" value="Histidine kinase-like ATPase, C-terminal domain"/>
    <property type="match status" value="1"/>
</dbReference>
<dbReference type="EC" id="2.7.13.3" evidence="2"/>
<evidence type="ECO:0000256" key="8">
    <source>
        <dbReference type="SAM" id="Coils"/>
    </source>
</evidence>
<dbReference type="InterPro" id="IPR003661">
    <property type="entry name" value="HisK_dim/P_dom"/>
</dbReference>
<feature type="domain" description="PAC" evidence="11">
    <location>
        <begin position="777"/>
        <end position="829"/>
    </location>
</feature>